<dbReference type="Ensembl" id="ENSLLTT00000001926.1">
    <property type="protein sequence ID" value="ENSLLTP00000001857.1"/>
    <property type="gene ID" value="ENSLLTG00000001444.1"/>
</dbReference>
<evidence type="ECO:0000256" key="1">
    <source>
        <dbReference type="SAM" id="MobiDB-lite"/>
    </source>
</evidence>
<protein>
    <submittedName>
        <fullName evidence="2">Uncharacterized protein</fullName>
    </submittedName>
</protein>
<accession>A0A8C5WNE7</accession>
<keyword evidence="3" id="KW-1185">Reference proteome</keyword>
<dbReference type="Proteomes" id="UP000694406">
    <property type="component" value="Unplaced"/>
</dbReference>
<sequence length="191" mass="22296">SCLWAHSLPASSVISNYVKAFTFFFLIVKTDERIMKTEYGLLFRKLFRQDTGTYYCRSQEQGFAQTVSKIILEVVENEQLEHIFQKEQEEELPRPPCRVPNLRLLHGQRLWFKDIMHLIGYANLQRLEEYCERVWCGDRPLWHKGKLPKSKNLLEGGKKGRGKQPSDRNRVPRQAVATEGDMEPTLGKSIL</sequence>
<dbReference type="InterPro" id="IPR013783">
    <property type="entry name" value="Ig-like_fold"/>
</dbReference>
<organism evidence="2 3">
    <name type="scientific">Laticauda laticaudata</name>
    <name type="common">Blue-ringed sea krait</name>
    <name type="synonym">Blue-lipped sea krait</name>
    <dbReference type="NCBI Taxonomy" id="8630"/>
    <lineage>
        <taxon>Eukaryota</taxon>
        <taxon>Metazoa</taxon>
        <taxon>Chordata</taxon>
        <taxon>Craniata</taxon>
        <taxon>Vertebrata</taxon>
        <taxon>Euteleostomi</taxon>
        <taxon>Lepidosauria</taxon>
        <taxon>Squamata</taxon>
        <taxon>Bifurcata</taxon>
        <taxon>Unidentata</taxon>
        <taxon>Episquamata</taxon>
        <taxon>Toxicofera</taxon>
        <taxon>Serpentes</taxon>
        <taxon>Colubroidea</taxon>
        <taxon>Elapidae</taxon>
        <taxon>Laticaudinae</taxon>
        <taxon>Laticauda</taxon>
    </lineage>
</organism>
<feature type="region of interest" description="Disordered" evidence="1">
    <location>
        <begin position="149"/>
        <end position="191"/>
    </location>
</feature>
<proteinExistence type="predicted"/>
<reference evidence="2" key="1">
    <citation type="submission" date="2025-08" db="UniProtKB">
        <authorList>
            <consortium name="Ensembl"/>
        </authorList>
    </citation>
    <scope>IDENTIFICATION</scope>
</reference>
<reference evidence="2" key="2">
    <citation type="submission" date="2025-09" db="UniProtKB">
        <authorList>
            <consortium name="Ensembl"/>
        </authorList>
    </citation>
    <scope>IDENTIFICATION</scope>
</reference>
<dbReference type="AlphaFoldDB" id="A0A8C5WNE7"/>
<name>A0A8C5WNE7_LATLA</name>
<dbReference type="Gene3D" id="2.60.40.10">
    <property type="entry name" value="Immunoglobulins"/>
    <property type="match status" value="1"/>
</dbReference>
<evidence type="ECO:0000313" key="3">
    <source>
        <dbReference type="Proteomes" id="UP000694406"/>
    </source>
</evidence>
<dbReference type="GeneTree" id="ENSGT00940000157677"/>
<evidence type="ECO:0000313" key="2">
    <source>
        <dbReference type="Ensembl" id="ENSLLTP00000001857.1"/>
    </source>
</evidence>